<dbReference type="InterPro" id="IPR002823">
    <property type="entry name" value="DUF112_TM"/>
</dbReference>
<accession>A0A0U2XUK8</accession>
<feature type="domain" description="DUF112" evidence="2">
    <location>
        <begin position="18"/>
        <end position="439"/>
    </location>
</feature>
<dbReference type="Pfam" id="PF01970">
    <property type="entry name" value="TctA"/>
    <property type="match status" value="1"/>
</dbReference>
<sequence length="672" mass="72259">MLEAAAEALLIISDPNRLMFVALGTLLGLMIGVIPGIGGLVGLALLLPFTFALDPYTALAFLVGVQSVTTTSDTIPAVLFGVPGTTGSAATVLDGYPMARNGEAGRAYGAAFTASVCGGLFGAFMLGISIPVIRPFIMAVGTPELLAICLLGLTLIVSLSHRALFKGLVAACLGLLFATIGDEPQTGELRWTFDNFYLWDGLSLVPVALGLFAVPEMIDLGASRRSIAKKSDKVSAWDQLSGMRDVARNWWLVLRCSSIGTFLGAIPGLGANVIDWISYGYAARSVPGARETFGKGDVRGVIASESANNAKEGGALVPTLAFGVPGSASMAILLGAFLIHGIAPGPKMLSEQLDVTFTLIWTVALANILGAGLCFMLAGQFAKIATIRAGILVPLVFGIMVIGAYQGAKDYADLIVLLAFGVLGWVMKRLNWPRPPLILAFVLGGLVENYLFISHLRYGLDWMLKPIPFVVISIIMFLLARPLVVRFLPSWQDKENSISDKPTDQNPSRIKYASRQEVIADLSLWFGVIALMLYVLYSSSGWEVPARMLPQSFACAGLIAAFGFLIFSYLGKIPPLNTENSEPFPEAMRQIVWLVFLVIGVTLIGMLPAIGLFVFCYMTIEGRAKAINTIIIIIPFLFGIWFLFHELLHIPWPQSFLGDLFPGMRRISGNVI</sequence>
<reference evidence="3" key="1">
    <citation type="journal article" date="2016" name="ISME J.">
        <title>Functional metagenomic screen reveals new and diverse microbial rhodopsins.</title>
        <authorList>
            <person name="Pushkarev A."/>
            <person name="Beja O."/>
        </authorList>
    </citation>
    <scope>NUCLEOTIDE SEQUENCE</scope>
</reference>
<feature type="transmembrane region" description="Helical" evidence="1">
    <location>
        <begin position="466"/>
        <end position="484"/>
    </location>
</feature>
<keyword evidence="1" id="KW-0812">Transmembrane</keyword>
<organism evidence="3">
    <name type="scientific">uncultured bacterium EIL20A02</name>
    <dbReference type="NCBI Taxonomy" id="1768200"/>
    <lineage>
        <taxon>Bacteria</taxon>
        <taxon>environmental samples</taxon>
    </lineage>
</organism>
<feature type="transmembrane region" description="Helical" evidence="1">
    <location>
        <begin position="439"/>
        <end position="460"/>
    </location>
</feature>
<feature type="transmembrane region" description="Helical" evidence="1">
    <location>
        <begin position="320"/>
        <end position="343"/>
    </location>
</feature>
<protein>
    <submittedName>
        <fullName evidence="3">Putative membrane protein</fullName>
    </submittedName>
</protein>
<feature type="transmembrane region" description="Helical" evidence="1">
    <location>
        <begin position="20"/>
        <end position="47"/>
    </location>
</feature>
<evidence type="ECO:0000259" key="2">
    <source>
        <dbReference type="Pfam" id="PF01970"/>
    </source>
</evidence>
<keyword evidence="1" id="KW-0472">Membrane</keyword>
<keyword evidence="1" id="KW-1133">Transmembrane helix</keyword>
<dbReference type="PANTHER" id="PTHR35342">
    <property type="entry name" value="TRICARBOXYLIC TRANSPORT PROTEIN"/>
    <property type="match status" value="1"/>
</dbReference>
<name>A0A0U2XUK8_9BACT</name>
<feature type="transmembrane region" description="Helical" evidence="1">
    <location>
        <begin position="201"/>
        <end position="222"/>
    </location>
</feature>
<feature type="transmembrane region" description="Helical" evidence="1">
    <location>
        <begin position="549"/>
        <end position="570"/>
    </location>
</feature>
<feature type="transmembrane region" description="Helical" evidence="1">
    <location>
        <begin position="518"/>
        <end position="537"/>
    </location>
</feature>
<feature type="transmembrane region" description="Helical" evidence="1">
    <location>
        <begin position="591"/>
        <end position="620"/>
    </location>
</feature>
<dbReference type="AlphaFoldDB" id="A0A0U2XUK8"/>
<feature type="transmembrane region" description="Helical" evidence="1">
    <location>
        <begin position="163"/>
        <end position="181"/>
    </location>
</feature>
<dbReference type="EMBL" id="KT201091">
    <property type="protein sequence ID" value="ALS56229.1"/>
    <property type="molecule type" value="Genomic_DNA"/>
</dbReference>
<evidence type="ECO:0000256" key="1">
    <source>
        <dbReference type="SAM" id="Phobius"/>
    </source>
</evidence>
<feature type="transmembrane region" description="Helical" evidence="1">
    <location>
        <begin position="385"/>
        <end position="405"/>
    </location>
</feature>
<proteinExistence type="predicted"/>
<dbReference type="PANTHER" id="PTHR35342:SF5">
    <property type="entry name" value="TRICARBOXYLIC TRANSPORT PROTEIN"/>
    <property type="match status" value="1"/>
</dbReference>
<feature type="transmembrane region" description="Helical" evidence="1">
    <location>
        <begin position="107"/>
        <end position="130"/>
    </location>
</feature>
<feature type="transmembrane region" description="Helical" evidence="1">
    <location>
        <begin position="136"/>
        <end position="156"/>
    </location>
</feature>
<evidence type="ECO:0000313" key="3">
    <source>
        <dbReference type="EMBL" id="ALS56229.1"/>
    </source>
</evidence>
<feature type="transmembrane region" description="Helical" evidence="1">
    <location>
        <begin position="355"/>
        <end position="378"/>
    </location>
</feature>
<feature type="transmembrane region" description="Helical" evidence="1">
    <location>
        <begin position="626"/>
        <end position="644"/>
    </location>
</feature>